<evidence type="ECO:0000256" key="2">
    <source>
        <dbReference type="SAM" id="Phobius"/>
    </source>
</evidence>
<evidence type="ECO:0000313" key="3">
    <source>
        <dbReference type="EMBL" id="ETO23701.1"/>
    </source>
</evidence>
<dbReference type="EMBL" id="ASPP01009755">
    <property type="protein sequence ID" value="ETO23701.1"/>
    <property type="molecule type" value="Genomic_DNA"/>
</dbReference>
<protein>
    <submittedName>
        <fullName evidence="3">Uncharacterized protein</fullName>
    </submittedName>
</protein>
<keyword evidence="2" id="KW-0472">Membrane</keyword>
<comment type="caution">
    <text evidence="3">The sequence shown here is derived from an EMBL/GenBank/DDBJ whole genome shotgun (WGS) entry which is preliminary data.</text>
</comment>
<keyword evidence="1" id="KW-0175">Coiled coil</keyword>
<reference evidence="3 4" key="1">
    <citation type="journal article" date="2013" name="Curr. Biol.">
        <title>The Genome of the Foraminiferan Reticulomyxa filosa.</title>
        <authorList>
            <person name="Glockner G."/>
            <person name="Hulsmann N."/>
            <person name="Schleicher M."/>
            <person name="Noegel A.A."/>
            <person name="Eichinger L."/>
            <person name="Gallinger C."/>
            <person name="Pawlowski J."/>
            <person name="Sierra R."/>
            <person name="Euteneuer U."/>
            <person name="Pillet L."/>
            <person name="Moustafa A."/>
            <person name="Platzer M."/>
            <person name="Groth M."/>
            <person name="Szafranski K."/>
            <person name="Schliwa M."/>
        </authorList>
    </citation>
    <scope>NUCLEOTIDE SEQUENCE [LARGE SCALE GENOMIC DNA]</scope>
</reference>
<feature type="coiled-coil region" evidence="1">
    <location>
        <begin position="109"/>
        <end position="147"/>
    </location>
</feature>
<evidence type="ECO:0000256" key="1">
    <source>
        <dbReference type="SAM" id="Coils"/>
    </source>
</evidence>
<feature type="non-terminal residue" evidence="3">
    <location>
        <position position="1"/>
    </location>
</feature>
<name>X6NCH4_RETFI</name>
<feature type="transmembrane region" description="Helical" evidence="2">
    <location>
        <begin position="171"/>
        <end position="188"/>
    </location>
</feature>
<evidence type="ECO:0000313" key="4">
    <source>
        <dbReference type="Proteomes" id="UP000023152"/>
    </source>
</evidence>
<keyword evidence="4" id="KW-1185">Reference proteome</keyword>
<keyword evidence="2" id="KW-1133">Transmembrane helix</keyword>
<feature type="coiled-coil region" evidence="1">
    <location>
        <begin position="3"/>
        <end position="30"/>
    </location>
</feature>
<dbReference type="AlphaFoldDB" id="X6NCH4"/>
<accession>X6NCH4</accession>
<proteinExistence type="predicted"/>
<gene>
    <name evidence="3" type="ORF">RFI_13477</name>
</gene>
<organism evidence="3 4">
    <name type="scientific">Reticulomyxa filosa</name>
    <dbReference type="NCBI Taxonomy" id="46433"/>
    <lineage>
        <taxon>Eukaryota</taxon>
        <taxon>Sar</taxon>
        <taxon>Rhizaria</taxon>
        <taxon>Retaria</taxon>
        <taxon>Foraminifera</taxon>
        <taxon>Monothalamids</taxon>
        <taxon>Reticulomyxidae</taxon>
        <taxon>Reticulomyxa</taxon>
    </lineage>
</organism>
<sequence length="201" mass="23671">RTREQLEKRIKELEDLIVELQNRLKAKNSRTNSDGPSNTEYVVVKDTCDEEQVRKTVQLTEELEAMKLTLDNKKELIQVFFFICLFQLGDDVKSKEEIIGELSRRCDENKKLQATLVCKDEQMKRLHEQFQLVNDKLNAQTQQLNAQSVLDTSLARDNDHLQSIFDHPFKAIVATLHQMVCAFFFFFFDDSPKVEKHYFFF</sequence>
<keyword evidence="2" id="KW-0812">Transmembrane</keyword>
<dbReference type="Proteomes" id="UP000023152">
    <property type="component" value="Unassembled WGS sequence"/>
</dbReference>